<organism evidence="2 3">
    <name type="scientific">Vulcaniibacterium thermophilum</name>
    <dbReference type="NCBI Taxonomy" id="1169913"/>
    <lineage>
        <taxon>Bacteria</taxon>
        <taxon>Pseudomonadati</taxon>
        <taxon>Pseudomonadota</taxon>
        <taxon>Gammaproteobacteria</taxon>
        <taxon>Lysobacterales</taxon>
        <taxon>Lysobacteraceae</taxon>
        <taxon>Vulcaniibacterium</taxon>
    </lineage>
</organism>
<dbReference type="EMBL" id="BNCF01000001">
    <property type="protein sequence ID" value="GHE24761.1"/>
    <property type="molecule type" value="Genomic_DNA"/>
</dbReference>
<dbReference type="OrthoDB" id="9787530at2"/>
<dbReference type="RefSeq" id="WP_146471687.1">
    <property type="nucleotide sequence ID" value="NZ_BNCF01000001.1"/>
</dbReference>
<reference evidence="2" key="2">
    <citation type="submission" date="2020-09" db="EMBL/GenBank/DDBJ databases">
        <authorList>
            <person name="Sun Q."/>
            <person name="Kim S."/>
        </authorList>
    </citation>
    <scope>NUCLEOTIDE SEQUENCE</scope>
    <source>
        <strain evidence="2">KCTC 32020</strain>
    </source>
</reference>
<protein>
    <submittedName>
        <fullName evidence="2">Uncharacterized protein</fullName>
    </submittedName>
</protein>
<name>A0A918YUE7_9GAMM</name>
<keyword evidence="1" id="KW-0472">Membrane</keyword>
<feature type="transmembrane region" description="Helical" evidence="1">
    <location>
        <begin position="33"/>
        <end position="50"/>
    </location>
</feature>
<evidence type="ECO:0000256" key="1">
    <source>
        <dbReference type="SAM" id="Phobius"/>
    </source>
</evidence>
<keyword evidence="3" id="KW-1185">Reference proteome</keyword>
<gene>
    <name evidence="2" type="ORF">GCM10007167_00420</name>
</gene>
<accession>A0A918YUE7</accession>
<keyword evidence="1" id="KW-0812">Transmembrane</keyword>
<feature type="transmembrane region" description="Helical" evidence="1">
    <location>
        <begin position="57"/>
        <end position="78"/>
    </location>
</feature>
<reference evidence="2" key="1">
    <citation type="journal article" date="2014" name="Int. J. Syst. Evol. Microbiol.">
        <title>Complete genome sequence of Corynebacterium casei LMG S-19264T (=DSM 44701T), isolated from a smear-ripened cheese.</title>
        <authorList>
            <consortium name="US DOE Joint Genome Institute (JGI-PGF)"/>
            <person name="Walter F."/>
            <person name="Albersmeier A."/>
            <person name="Kalinowski J."/>
            <person name="Ruckert C."/>
        </authorList>
    </citation>
    <scope>NUCLEOTIDE SEQUENCE</scope>
    <source>
        <strain evidence="2">KCTC 32020</strain>
    </source>
</reference>
<feature type="transmembrane region" description="Helical" evidence="1">
    <location>
        <begin position="84"/>
        <end position="101"/>
    </location>
</feature>
<proteinExistence type="predicted"/>
<comment type="caution">
    <text evidence="2">The sequence shown here is derived from an EMBL/GenBank/DDBJ whole genome shotgun (WGS) entry which is preliminary data.</text>
</comment>
<sequence length="193" mass="21097">MPRTAFRSLILLLLAVLMAGTRADHFGPLPDASWAVFFIGGFYLAAWTRAAFPALMALAVAVDWLVISASGQSFWQHYCVSPGYWALVPAYFAMWAGGMWLQRRRPAADLRSLGLLAASVVLSVVVCQLISQGAFYWTSDVVAEPTLAGWWKNYTDWLLPFMATTARYVGTAALLHVAVAQAARLRGAPAVTR</sequence>
<keyword evidence="1" id="KW-1133">Transmembrane helix</keyword>
<dbReference type="Proteomes" id="UP000636453">
    <property type="component" value="Unassembled WGS sequence"/>
</dbReference>
<feature type="transmembrane region" description="Helical" evidence="1">
    <location>
        <begin position="113"/>
        <end position="137"/>
    </location>
</feature>
<feature type="transmembrane region" description="Helical" evidence="1">
    <location>
        <begin position="157"/>
        <end position="179"/>
    </location>
</feature>
<evidence type="ECO:0000313" key="2">
    <source>
        <dbReference type="EMBL" id="GHE24761.1"/>
    </source>
</evidence>
<evidence type="ECO:0000313" key="3">
    <source>
        <dbReference type="Proteomes" id="UP000636453"/>
    </source>
</evidence>
<dbReference type="AlphaFoldDB" id="A0A918YUE7"/>